<evidence type="ECO:0000313" key="3">
    <source>
        <dbReference type="EMBL" id="GLB37056.1"/>
    </source>
</evidence>
<sequence length="357" mass="39418">MFQRRLPVYAWNLTLLAIFSSVQAATQQASAEQIAADYRLSTSTSLPFPSATQSSNDAAGLMEAGWSLGKGNIQELPGSLDFVADPFPHKPVPIPSNQNITGPVLRATYPKGSFSLETGGSQWYNLWNATSGSAFQTMLVSYEVAFDEGFDWVRGGKLPGLRGSTQSNLGGCSSPRERGMNATDCFNIRLMWRKNGAGEVYAHIPTSEALCSRHEVICNSDAVVSIRPGSFGFVSGQWNRISLLVRLNDPPNITNGRIQFFYNDLKAIDERNLQIRTSNEVFINGFYFSTFFGGSDKSWETPREAHTYYRSIRMWGSSAASNLTENYISWASHTTAPDLGIRLFCFLLVAPALALWI</sequence>
<dbReference type="Pfam" id="PF21294">
    <property type="entry name" value="Polysacc_lyase_14"/>
    <property type="match status" value="1"/>
</dbReference>
<name>A0A9P3PJT7_LYOSH</name>
<feature type="signal peptide" evidence="1">
    <location>
        <begin position="1"/>
        <end position="24"/>
    </location>
</feature>
<evidence type="ECO:0000313" key="4">
    <source>
        <dbReference type="Proteomes" id="UP001063166"/>
    </source>
</evidence>
<dbReference type="EMBL" id="BRPK01000004">
    <property type="protein sequence ID" value="GLB37056.1"/>
    <property type="molecule type" value="Genomic_DNA"/>
</dbReference>
<dbReference type="Gene3D" id="2.60.120.200">
    <property type="match status" value="1"/>
</dbReference>
<keyword evidence="1" id="KW-0732">Signal</keyword>
<gene>
    <name evidence="3" type="ORF">LshimejAT787_0401070</name>
</gene>
<feature type="domain" description="Polysaccharide lyase 14" evidence="2">
    <location>
        <begin position="99"/>
        <end position="311"/>
    </location>
</feature>
<evidence type="ECO:0000259" key="2">
    <source>
        <dbReference type="Pfam" id="PF21294"/>
    </source>
</evidence>
<accession>A0A9P3PJT7</accession>
<dbReference type="PANTHER" id="PTHR40124">
    <property type="match status" value="1"/>
</dbReference>
<keyword evidence="4" id="KW-1185">Reference proteome</keyword>
<feature type="chain" id="PRO_5040234167" description="Polysaccharide lyase 14 domain-containing protein" evidence="1">
    <location>
        <begin position="25"/>
        <end position="357"/>
    </location>
</feature>
<dbReference type="OrthoDB" id="2395160at2759"/>
<dbReference type="PANTHER" id="PTHR40124:SF1">
    <property type="entry name" value="DISAGGREGATASE RELATED REPEAT PROTEIN"/>
    <property type="match status" value="1"/>
</dbReference>
<reference evidence="3" key="1">
    <citation type="submission" date="2022-07" db="EMBL/GenBank/DDBJ databases">
        <title>The genome of Lyophyllum shimeji provides insight into the initial evolution of ectomycorrhizal fungal genome.</title>
        <authorList>
            <person name="Kobayashi Y."/>
            <person name="Shibata T."/>
            <person name="Hirakawa H."/>
            <person name="Shigenobu S."/>
            <person name="Nishiyama T."/>
            <person name="Yamada A."/>
            <person name="Hasebe M."/>
            <person name="Kawaguchi M."/>
        </authorList>
    </citation>
    <scope>NUCLEOTIDE SEQUENCE</scope>
    <source>
        <strain evidence="3">AT787</strain>
    </source>
</reference>
<comment type="caution">
    <text evidence="3">The sequence shown here is derived from an EMBL/GenBank/DDBJ whole genome shotgun (WGS) entry which is preliminary data.</text>
</comment>
<protein>
    <recommendedName>
        <fullName evidence="2">Polysaccharide lyase 14 domain-containing protein</fullName>
    </recommendedName>
</protein>
<organism evidence="3 4">
    <name type="scientific">Lyophyllum shimeji</name>
    <name type="common">Hon-shimeji</name>
    <name type="synonym">Tricholoma shimeji</name>
    <dbReference type="NCBI Taxonomy" id="47721"/>
    <lineage>
        <taxon>Eukaryota</taxon>
        <taxon>Fungi</taxon>
        <taxon>Dikarya</taxon>
        <taxon>Basidiomycota</taxon>
        <taxon>Agaricomycotina</taxon>
        <taxon>Agaricomycetes</taxon>
        <taxon>Agaricomycetidae</taxon>
        <taxon>Agaricales</taxon>
        <taxon>Tricholomatineae</taxon>
        <taxon>Lyophyllaceae</taxon>
        <taxon>Lyophyllum</taxon>
    </lineage>
</organism>
<evidence type="ECO:0000256" key="1">
    <source>
        <dbReference type="SAM" id="SignalP"/>
    </source>
</evidence>
<dbReference type="AlphaFoldDB" id="A0A9P3PJT7"/>
<dbReference type="InterPro" id="IPR048958">
    <property type="entry name" value="Polysacc_lyase_14"/>
</dbReference>
<proteinExistence type="predicted"/>
<dbReference type="Proteomes" id="UP001063166">
    <property type="component" value="Unassembled WGS sequence"/>
</dbReference>